<keyword evidence="2" id="KW-1185">Reference proteome</keyword>
<dbReference type="EMBL" id="JAPWDO010000001">
    <property type="protein sequence ID" value="KAJ5487242.1"/>
    <property type="molecule type" value="Genomic_DNA"/>
</dbReference>
<name>A0A9W9XAB4_9EURO</name>
<reference evidence="1" key="2">
    <citation type="journal article" date="2023" name="IMA Fungus">
        <title>Comparative genomic study of the Penicillium genus elucidates a diverse pangenome and 15 lateral gene transfer events.</title>
        <authorList>
            <person name="Petersen C."/>
            <person name="Sorensen T."/>
            <person name="Nielsen M.R."/>
            <person name="Sondergaard T.E."/>
            <person name="Sorensen J.L."/>
            <person name="Fitzpatrick D.A."/>
            <person name="Frisvad J.C."/>
            <person name="Nielsen K.L."/>
        </authorList>
    </citation>
    <scope>NUCLEOTIDE SEQUENCE</scope>
    <source>
        <strain evidence="1">IBT 17660</strain>
    </source>
</reference>
<evidence type="ECO:0000313" key="2">
    <source>
        <dbReference type="Proteomes" id="UP001147760"/>
    </source>
</evidence>
<evidence type="ECO:0000313" key="1">
    <source>
        <dbReference type="EMBL" id="KAJ5487242.1"/>
    </source>
</evidence>
<proteinExistence type="predicted"/>
<reference evidence="1" key="1">
    <citation type="submission" date="2022-12" db="EMBL/GenBank/DDBJ databases">
        <authorList>
            <person name="Petersen C."/>
        </authorList>
    </citation>
    <scope>NUCLEOTIDE SEQUENCE</scope>
    <source>
        <strain evidence="1">IBT 17660</strain>
    </source>
</reference>
<organism evidence="1 2">
    <name type="scientific">Penicillium desertorum</name>
    <dbReference type="NCBI Taxonomy" id="1303715"/>
    <lineage>
        <taxon>Eukaryota</taxon>
        <taxon>Fungi</taxon>
        <taxon>Dikarya</taxon>
        <taxon>Ascomycota</taxon>
        <taxon>Pezizomycotina</taxon>
        <taxon>Eurotiomycetes</taxon>
        <taxon>Eurotiomycetidae</taxon>
        <taxon>Eurotiales</taxon>
        <taxon>Aspergillaceae</taxon>
        <taxon>Penicillium</taxon>
    </lineage>
</organism>
<comment type="caution">
    <text evidence="1">The sequence shown here is derived from an EMBL/GenBank/DDBJ whole genome shotgun (WGS) entry which is preliminary data.</text>
</comment>
<dbReference type="AlphaFoldDB" id="A0A9W9XAB4"/>
<dbReference type="Proteomes" id="UP001147760">
    <property type="component" value="Unassembled WGS sequence"/>
</dbReference>
<protein>
    <submittedName>
        <fullName evidence="1">Uncharacterized protein</fullName>
    </submittedName>
</protein>
<gene>
    <name evidence="1" type="ORF">N7530_001542</name>
</gene>
<sequence length="71" mass="8005">MTPPYDPSIFKAAVSVPDCRVQRYHVVSNDNPHRQPDKLPQCTFSLVSGVHIPCNGFQWALVGCSKWFEDS</sequence>
<accession>A0A9W9XAB4</accession>